<dbReference type="PRINTS" id="PR00956">
    <property type="entry name" value="FLGMOTORFLIN"/>
</dbReference>
<keyword evidence="3" id="KW-1003">Cell membrane</keyword>
<feature type="region of interest" description="Disordered" evidence="7">
    <location>
        <begin position="1"/>
        <end position="63"/>
    </location>
</feature>
<evidence type="ECO:0000256" key="6">
    <source>
        <dbReference type="ARBA" id="ARBA00023136"/>
    </source>
</evidence>
<dbReference type="PANTHER" id="PTHR43484:SF1">
    <property type="entry name" value="FLAGELLAR MOTOR SWITCH PROTEIN FLIN"/>
    <property type="match status" value="1"/>
</dbReference>
<dbReference type="PANTHER" id="PTHR43484">
    <property type="match status" value="1"/>
</dbReference>
<feature type="non-terminal residue" evidence="9">
    <location>
        <position position="1"/>
    </location>
</feature>
<protein>
    <recommendedName>
        <fullName evidence="8">Flagellar motor switch protein FliN-like C-terminal domain-containing protein</fullName>
    </recommendedName>
</protein>
<evidence type="ECO:0000313" key="9">
    <source>
        <dbReference type="EMBL" id="SVA23348.1"/>
    </source>
</evidence>
<dbReference type="GO" id="GO:0071973">
    <property type="term" value="P:bacterial-type flagellum-dependent cell motility"/>
    <property type="evidence" value="ECO:0007669"/>
    <property type="project" value="InterPro"/>
</dbReference>
<reference evidence="9" key="1">
    <citation type="submission" date="2018-05" db="EMBL/GenBank/DDBJ databases">
        <authorList>
            <person name="Lanie J.A."/>
            <person name="Ng W.-L."/>
            <person name="Kazmierczak K.M."/>
            <person name="Andrzejewski T.M."/>
            <person name="Davidsen T.M."/>
            <person name="Wayne K.J."/>
            <person name="Tettelin H."/>
            <person name="Glass J.I."/>
            <person name="Rusch D."/>
            <person name="Podicherti R."/>
            <person name="Tsui H.-C.T."/>
            <person name="Winkler M.E."/>
        </authorList>
    </citation>
    <scope>NUCLEOTIDE SEQUENCE</scope>
</reference>
<dbReference type="InterPro" id="IPR051469">
    <property type="entry name" value="FliN/MopA/SpaO"/>
</dbReference>
<dbReference type="InterPro" id="IPR036429">
    <property type="entry name" value="SpoA-like_sf"/>
</dbReference>
<dbReference type="GO" id="GO:0006935">
    <property type="term" value="P:chemotaxis"/>
    <property type="evidence" value="ECO:0007669"/>
    <property type="project" value="UniProtKB-KW"/>
</dbReference>
<dbReference type="AlphaFoldDB" id="A0A381U731"/>
<evidence type="ECO:0000256" key="5">
    <source>
        <dbReference type="ARBA" id="ARBA00022779"/>
    </source>
</evidence>
<dbReference type="Pfam" id="PF01052">
    <property type="entry name" value="FliMN_C"/>
    <property type="match status" value="1"/>
</dbReference>
<dbReference type="GO" id="GO:0005886">
    <property type="term" value="C:plasma membrane"/>
    <property type="evidence" value="ECO:0007669"/>
    <property type="project" value="UniProtKB-SubCell"/>
</dbReference>
<dbReference type="Gene3D" id="2.30.330.10">
    <property type="entry name" value="SpoA-like"/>
    <property type="match status" value="1"/>
</dbReference>
<feature type="compositionally biased region" description="Low complexity" evidence="7">
    <location>
        <begin position="30"/>
        <end position="43"/>
    </location>
</feature>
<dbReference type="EMBL" id="UINC01005756">
    <property type="protein sequence ID" value="SVA23348.1"/>
    <property type="molecule type" value="Genomic_DNA"/>
</dbReference>
<evidence type="ECO:0000256" key="3">
    <source>
        <dbReference type="ARBA" id="ARBA00022475"/>
    </source>
</evidence>
<feature type="region of interest" description="Disordered" evidence="7">
    <location>
        <begin position="162"/>
        <end position="188"/>
    </location>
</feature>
<proteinExistence type="inferred from homology"/>
<dbReference type="SUPFAM" id="SSF101801">
    <property type="entry name" value="Surface presentation of antigens (SPOA)"/>
    <property type="match status" value="1"/>
</dbReference>
<sequence length="308" mass="33903">ENETVEESAPEDGEPDSAEEVVSTEEADESSVPVEENSESSDVMEMLHDPEITEKSEGEDTEEMELGMDALDDVEETELTVLDQEDNEIELADSEEPETEDSNEETATEWFADAETKADTMNELKEMGEKMDALESTEAEFAVLDEKLDQISSKVDEVLELERDEERAQTTSDISSQLNADTGSSSDSSNIISKIIHKAGEVLHEEISSIENTEIEIPHETVVAEMSEAPSGSDMLLNFIHEVVVEMARTRLTGEEITQITYGSIIELDKVAGEPVNLVLDGKTIAFGEVVQINNEKLGIRIVGVVQE</sequence>
<dbReference type="InterPro" id="IPR001172">
    <property type="entry name" value="FliN_T3SS_HrcQb"/>
</dbReference>
<evidence type="ECO:0000256" key="1">
    <source>
        <dbReference type="ARBA" id="ARBA00004413"/>
    </source>
</evidence>
<organism evidence="9">
    <name type="scientific">marine metagenome</name>
    <dbReference type="NCBI Taxonomy" id="408172"/>
    <lineage>
        <taxon>unclassified sequences</taxon>
        <taxon>metagenomes</taxon>
        <taxon>ecological metagenomes</taxon>
    </lineage>
</organism>
<keyword evidence="6" id="KW-0472">Membrane</keyword>
<name>A0A381U731_9ZZZZ</name>
<dbReference type="GO" id="GO:0003774">
    <property type="term" value="F:cytoskeletal motor activity"/>
    <property type="evidence" value="ECO:0007669"/>
    <property type="project" value="InterPro"/>
</dbReference>
<comment type="similarity">
    <text evidence="2">Belongs to the FliN/MopA/SpaO family.</text>
</comment>
<comment type="subcellular location">
    <subcellularLocation>
        <location evidence="1">Cell membrane</location>
        <topology evidence="1">Peripheral membrane protein</topology>
        <orientation evidence="1">Cytoplasmic side</orientation>
    </subcellularLocation>
</comment>
<feature type="compositionally biased region" description="Polar residues" evidence="7">
    <location>
        <begin position="169"/>
        <end position="183"/>
    </location>
</feature>
<evidence type="ECO:0000256" key="2">
    <source>
        <dbReference type="ARBA" id="ARBA00009226"/>
    </source>
</evidence>
<feature type="domain" description="Flagellar motor switch protein FliN-like C-terminal" evidence="8">
    <location>
        <begin position="242"/>
        <end position="306"/>
    </location>
</feature>
<keyword evidence="5" id="KW-0283">Flagellar rotation</keyword>
<feature type="compositionally biased region" description="Acidic residues" evidence="7">
    <location>
        <begin position="85"/>
        <end position="107"/>
    </location>
</feature>
<keyword evidence="4" id="KW-0145">Chemotaxis</keyword>
<feature type="compositionally biased region" description="Acidic residues" evidence="7">
    <location>
        <begin position="1"/>
        <end position="29"/>
    </location>
</feature>
<feature type="compositionally biased region" description="Basic and acidic residues" evidence="7">
    <location>
        <begin position="45"/>
        <end position="58"/>
    </location>
</feature>
<feature type="region of interest" description="Disordered" evidence="7">
    <location>
        <begin position="85"/>
        <end position="109"/>
    </location>
</feature>
<evidence type="ECO:0000259" key="8">
    <source>
        <dbReference type="Pfam" id="PF01052"/>
    </source>
</evidence>
<gene>
    <name evidence="9" type="ORF">METZ01_LOCUS76202</name>
</gene>
<evidence type="ECO:0000256" key="4">
    <source>
        <dbReference type="ARBA" id="ARBA00022500"/>
    </source>
</evidence>
<evidence type="ECO:0000256" key="7">
    <source>
        <dbReference type="SAM" id="MobiDB-lite"/>
    </source>
</evidence>
<dbReference type="GO" id="GO:0009425">
    <property type="term" value="C:bacterial-type flagellum basal body"/>
    <property type="evidence" value="ECO:0007669"/>
    <property type="project" value="InterPro"/>
</dbReference>
<accession>A0A381U731</accession>
<dbReference type="InterPro" id="IPR001543">
    <property type="entry name" value="FliN-like_C"/>
</dbReference>